<name>A0ABW3AXW0_9FLAO</name>
<gene>
    <name evidence="4" type="ORF">ACFQZJ_00480</name>
</gene>
<keyword evidence="5" id="KW-1185">Reference proteome</keyword>
<accession>A0ABW3AXW0</accession>
<dbReference type="EMBL" id="JBHTHY010000003">
    <property type="protein sequence ID" value="MFD0795917.1"/>
    <property type="molecule type" value="Genomic_DNA"/>
</dbReference>
<sequence length="540" mass="59700">MSKKKIDELFQEKLLGFKEVPDDRVWASIEASLDQRKKKRIVPLWWSLGGIAAALLVGLLLFNPLDTETNIEQIITDVEQPSSDTLTNPNNAPETLDLDQIDEHTIVAKETEDEVPPASENSEIQVVTTEKTEGRPSKNANKTNRKVTPITGNDRFKQNEAIVTTKQQNKGEDRKYEDINQNNLKTDSDVAKNEKTKNPSSKGINTPTLNEKAIKDKEETMVASNDVTKKEGENTENVIVNPIVKMEMGSENKETQVVQNTTEQKADNISDTNKKSIFDEITRQEKEKEAVAETSTKKWSAGPSVAPVYFNAMGEGSSVHSIFVPNAKSGNVNMSYGLSVGYELSSKLKVRTGIHKVDFGYDTNDIAFSSSPIATTNGQIDNINYRTTSRNLVVSSKPGGSAREQAPQSSLDFSSSQNIERDGVMTQQMGYLEIPVELNYALIDKKFGLNVIGGVSSLFLVDNSVVLSSGNLTTEMGDANNLNNLNFSANFGLGVNYKFSRNIHLNIEPVFKYQLNTFSQTDGTFNPYALGVYSGLNFRF</sequence>
<feature type="domain" description="Outer membrane protein beta-barrel" evidence="3">
    <location>
        <begin position="328"/>
        <end position="513"/>
    </location>
</feature>
<evidence type="ECO:0000256" key="2">
    <source>
        <dbReference type="SAM" id="Phobius"/>
    </source>
</evidence>
<feature type="region of interest" description="Disordered" evidence="1">
    <location>
        <begin position="394"/>
        <end position="413"/>
    </location>
</feature>
<feature type="compositionally biased region" description="Basic and acidic residues" evidence="1">
    <location>
        <begin position="169"/>
        <end position="178"/>
    </location>
</feature>
<keyword evidence="2" id="KW-0472">Membrane</keyword>
<protein>
    <submittedName>
        <fullName evidence="4">Outer membrane beta-barrel protein</fullName>
    </submittedName>
</protein>
<proteinExistence type="predicted"/>
<feature type="compositionally biased region" description="Basic and acidic residues" evidence="1">
    <location>
        <begin position="186"/>
        <end position="197"/>
    </location>
</feature>
<feature type="compositionally biased region" description="Basic and acidic residues" evidence="1">
    <location>
        <begin position="264"/>
        <end position="291"/>
    </location>
</feature>
<evidence type="ECO:0000313" key="5">
    <source>
        <dbReference type="Proteomes" id="UP001597012"/>
    </source>
</evidence>
<evidence type="ECO:0000313" key="4">
    <source>
        <dbReference type="EMBL" id="MFD0795917.1"/>
    </source>
</evidence>
<dbReference type="InterPro" id="IPR025665">
    <property type="entry name" value="Beta-barrel_OMP_2"/>
</dbReference>
<comment type="caution">
    <text evidence="4">The sequence shown here is derived from an EMBL/GenBank/DDBJ whole genome shotgun (WGS) entry which is preliminary data.</text>
</comment>
<keyword evidence="2" id="KW-1133">Transmembrane helix</keyword>
<evidence type="ECO:0000256" key="1">
    <source>
        <dbReference type="SAM" id="MobiDB-lite"/>
    </source>
</evidence>
<reference evidence="5" key="1">
    <citation type="journal article" date="2019" name="Int. J. Syst. Evol. Microbiol.">
        <title>The Global Catalogue of Microorganisms (GCM) 10K type strain sequencing project: providing services to taxonomists for standard genome sequencing and annotation.</title>
        <authorList>
            <consortium name="The Broad Institute Genomics Platform"/>
            <consortium name="The Broad Institute Genome Sequencing Center for Infectious Disease"/>
            <person name="Wu L."/>
            <person name="Ma J."/>
        </authorList>
    </citation>
    <scope>NUCLEOTIDE SEQUENCE [LARGE SCALE GENOMIC DNA]</scope>
    <source>
        <strain evidence="5">CCUG 61948</strain>
    </source>
</reference>
<dbReference type="Proteomes" id="UP001597012">
    <property type="component" value="Unassembled WGS sequence"/>
</dbReference>
<feature type="region of interest" description="Disordered" evidence="1">
    <location>
        <begin position="165"/>
        <end position="295"/>
    </location>
</feature>
<dbReference type="Pfam" id="PF13568">
    <property type="entry name" value="OMP_b-brl_2"/>
    <property type="match status" value="1"/>
</dbReference>
<evidence type="ECO:0000259" key="3">
    <source>
        <dbReference type="Pfam" id="PF13568"/>
    </source>
</evidence>
<organism evidence="4 5">
    <name type="scientific">Maribacter chungangensis</name>
    <dbReference type="NCBI Taxonomy" id="1069117"/>
    <lineage>
        <taxon>Bacteria</taxon>
        <taxon>Pseudomonadati</taxon>
        <taxon>Bacteroidota</taxon>
        <taxon>Flavobacteriia</taxon>
        <taxon>Flavobacteriales</taxon>
        <taxon>Flavobacteriaceae</taxon>
        <taxon>Maribacter</taxon>
    </lineage>
</organism>
<feature type="region of interest" description="Disordered" evidence="1">
    <location>
        <begin position="127"/>
        <end position="151"/>
    </location>
</feature>
<dbReference type="RefSeq" id="WP_379931582.1">
    <property type="nucleotide sequence ID" value="NZ_JBHTHY010000003.1"/>
</dbReference>
<keyword evidence="2" id="KW-0812">Transmembrane</keyword>
<feature type="transmembrane region" description="Helical" evidence="2">
    <location>
        <begin position="44"/>
        <end position="62"/>
    </location>
</feature>
<feature type="compositionally biased region" description="Polar residues" evidence="1">
    <location>
        <begin position="198"/>
        <end position="209"/>
    </location>
</feature>